<proteinExistence type="inferred from homology"/>
<evidence type="ECO:0000256" key="6">
    <source>
        <dbReference type="SAM" id="MobiDB-lite"/>
    </source>
</evidence>
<feature type="compositionally biased region" description="Basic and acidic residues" evidence="6">
    <location>
        <begin position="321"/>
        <end position="332"/>
    </location>
</feature>
<evidence type="ECO:0000256" key="2">
    <source>
        <dbReference type="ARBA" id="ARBA00010225"/>
    </source>
</evidence>
<feature type="repeat" description="HEAT" evidence="5">
    <location>
        <begin position="128"/>
        <end position="163"/>
    </location>
</feature>
<dbReference type="PANTHER" id="PTHR16023:SF0">
    <property type="entry name" value="PROTEIN VAC14 HOMOLOG"/>
    <property type="match status" value="1"/>
</dbReference>
<dbReference type="InterPro" id="IPR021841">
    <property type="entry name" value="VAC14_Fig4p-bd"/>
</dbReference>
<evidence type="ECO:0000259" key="7">
    <source>
        <dbReference type="Pfam" id="PF11916"/>
    </source>
</evidence>
<dbReference type="Pfam" id="PF11916">
    <property type="entry name" value="Vac14_Fig4_bd"/>
    <property type="match status" value="2"/>
</dbReference>
<name>A0AAE8SU53_9PEZI</name>
<evidence type="ECO:0000256" key="4">
    <source>
        <dbReference type="ARBA" id="ARBA00023136"/>
    </source>
</evidence>
<feature type="region of interest" description="Disordered" evidence="6">
    <location>
        <begin position="896"/>
        <end position="953"/>
    </location>
</feature>
<organism evidence="8 9">
    <name type="scientific">Cephalotrichum gorgonifer</name>
    <dbReference type="NCBI Taxonomy" id="2041049"/>
    <lineage>
        <taxon>Eukaryota</taxon>
        <taxon>Fungi</taxon>
        <taxon>Dikarya</taxon>
        <taxon>Ascomycota</taxon>
        <taxon>Pezizomycotina</taxon>
        <taxon>Sordariomycetes</taxon>
        <taxon>Hypocreomycetidae</taxon>
        <taxon>Microascales</taxon>
        <taxon>Microascaceae</taxon>
        <taxon>Cephalotrichum</taxon>
    </lineage>
</organism>
<dbReference type="Proteomes" id="UP001187682">
    <property type="component" value="Unassembled WGS sequence"/>
</dbReference>
<feature type="region of interest" description="Disordered" evidence="6">
    <location>
        <begin position="321"/>
        <end position="366"/>
    </location>
</feature>
<keyword evidence="4" id="KW-0472">Membrane</keyword>
<feature type="compositionally biased region" description="Acidic residues" evidence="6">
    <location>
        <begin position="348"/>
        <end position="362"/>
    </location>
</feature>
<dbReference type="EMBL" id="ONZQ02000005">
    <property type="protein sequence ID" value="SPO01317.1"/>
    <property type="molecule type" value="Genomic_DNA"/>
</dbReference>
<keyword evidence="9" id="KW-1185">Reference proteome</keyword>
<comment type="similarity">
    <text evidence="2">Belongs to the VAC14 family.</text>
</comment>
<reference evidence="8" key="1">
    <citation type="submission" date="2018-03" db="EMBL/GenBank/DDBJ databases">
        <authorList>
            <person name="Guldener U."/>
        </authorList>
    </citation>
    <scope>NUCLEOTIDE SEQUENCE</scope>
</reference>
<dbReference type="GO" id="GO:0070772">
    <property type="term" value="C:PAS complex"/>
    <property type="evidence" value="ECO:0007669"/>
    <property type="project" value="InterPro"/>
</dbReference>
<evidence type="ECO:0000256" key="1">
    <source>
        <dbReference type="ARBA" id="ARBA00004308"/>
    </source>
</evidence>
<evidence type="ECO:0000313" key="8">
    <source>
        <dbReference type="EMBL" id="SPO01317.1"/>
    </source>
</evidence>
<dbReference type="GO" id="GO:0010008">
    <property type="term" value="C:endosome membrane"/>
    <property type="evidence" value="ECO:0007669"/>
    <property type="project" value="TreeGrafter"/>
</dbReference>
<gene>
    <name evidence="8" type="ORF">DNG_03993</name>
</gene>
<dbReference type="PROSITE" id="PS50077">
    <property type="entry name" value="HEAT_REPEAT"/>
    <property type="match status" value="1"/>
</dbReference>
<sequence length="953" mass="105400">MDTSIQRSLNDKLYEKRKIGALEYVFPRDSVSFLALLASHCSQHSMLSSRRLAGHMTFKSPPASLLERVIRELVTTRDYAKVNAILEQLCNDFAYAVHQPHARNGGLIGLAAAAIALGQELPHYLSRIVPPVLACFTDQDARVRYYACEAMYNIAKVAKGEILIYFNDIFDALCKLGADSELSVKNGAELLDRLVKDIVAESASSYVSILQLPPDHDGDEDKFIADNLDALPTAFSLPRFIPLLKERIWVMNPFTRQFLVGWITLLDSIPDLELVAYLPDFLGGLLKFLSDSNKDVHVATRNCLDKFLNEIKRISHVRKGISESKKSKDGRTRRAMSLDGDSMHSELEEGDEVGSDDEDGSSEVDWIPGQDVHINYRAVLEILTANLDSPLEEDSLLESLRWIVQFLDICPEEVLPFTPKILAHMLPAMASGVESIRQAAGRVNGGLMDYVVSLSDDTEGAAASSKLPVPADRGDGNSSTRVSLSSNRDADSANTLTHHARTGSTAAASTSDSAQPTQTDLDYAAAVNSLTLLFLNDHEATRVAALTWLIMLHRKAPRKVLAFNDGTFPALLKTLSDPSDAVVTKDLQLLSQISRNSEDDYFANFMVNLLQLFSTDRKLLETRGNLIIRQLCVSLSPERIYRTLADCIEKEEDVEFASIMVQNLNNNLITAPQLSELRKRLRNLEPRDGQLFFVALFRSWCYNAVATFSLCLLAQAYEQAYNLLQIFAELDMTVNMLIQVDKLVQLIESPVFTCSSNPTAPPYILECAQLTSTSLHKDLRLQLLEPERYPYLYKCLYGLLMLLPQSSAFAALRNRLNSVSPIGYLHIPPRASSSTPGSSYDRPPRLKGREEGIIRWGELLEKFRSVQERARRSQMYGGDADDGPQFGFGDLRIGDTVETKGGKEGGRAGNSTPVPTKDAGPVPALATKARTGFGKQLGRFGGAVAGRGKRNAQ</sequence>
<dbReference type="InterPro" id="IPR021133">
    <property type="entry name" value="HEAT_type_2"/>
</dbReference>
<dbReference type="Pfam" id="PF12755">
    <property type="entry name" value="Vac14_Fab1_bd"/>
    <property type="match status" value="1"/>
</dbReference>
<dbReference type="SUPFAM" id="SSF48371">
    <property type="entry name" value="ARM repeat"/>
    <property type="match status" value="1"/>
</dbReference>
<evidence type="ECO:0000256" key="3">
    <source>
        <dbReference type="ARBA" id="ARBA00022737"/>
    </source>
</evidence>
<evidence type="ECO:0000313" key="9">
    <source>
        <dbReference type="Proteomes" id="UP001187682"/>
    </source>
</evidence>
<dbReference type="InterPro" id="IPR016024">
    <property type="entry name" value="ARM-type_fold"/>
</dbReference>
<dbReference type="InterPro" id="IPR011989">
    <property type="entry name" value="ARM-like"/>
</dbReference>
<feature type="domain" description="Vacuolar protein 14 C-terminal Fig4-binding" evidence="7">
    <location>
        <begin position="769"/>
        <end position="819"/>
    </location>
</feature>
<feature type="domain" description="Vacuolar protein 14 C-terminal Fig4-binding" evidence="7">
    <location>
        <begin position="617"/>
        <end position="753"/>
    </location>
</feature>
<dbReference type="AlphaFoldDB" id="A0AAE8SU53"/>
<feature type="compositionally biased region" description="Polar residues" evidence="6">
    <location>
        <begin position="476"/>
        <end position="493"/>
    </location>
</feature>
<keyword evidence="3" id="KW-0677">Repeat</keyword>
<comment type="caution">
    <text evidence="8">The sequence shown here is derived from an EMBL/GenBank/DDBJ whole genome shotgun (WGS) entry which is preliminary data.</text>
</comment>
<accession>A0AAE8SU53</accession>
<feature type="compositionally biased region" description="Basic and acidic residues" evidence="6">
    <location>
        <begin position="896"/>
        <end position="906"/>
    </location>
</feature>
<dbReference type="PANTHER" id="PTHR16023">
    <property type="entry name" value="TAX1 BINDING PROTEIN-RELATED"/>
    <property type="match status" value="1"/>
</dbReference>
<protein>
    <submittedName>
        <fullName evidence="8">Probable enzyme activator VAC14</fullName>
    </submittedName>
</protein>
<feature type="region of interest" description="Disordered" evidence="6">
    <location>
        <begin position="462"/>
        <end position="493"/>
    </location>
</feature>
<dbReference type="InterPro" id="IPR026825">
    <property type="entry name" value="Vac14"/>
</dbReference>
<dbReference type="Gene3D" id="1.25.10.10">
    <property type="entry name" value="Leucine-rich Repeat Variant"/>
    <property type="match status" value="2"/>
</dbReference>
<evidence type="ECO:0000256" key="5">
    <source>
        <dbReference type="PROSITE-ProRule" id="PRU00103"/>
    </source>
</evidence>
<dbReference type="GO" id="GO:0006661">
    <property type="term" value="P:phosphatidylinositol biosynthetic process"/>
    <property type="evidence" value="ECO:0007669"/>
    <property type="project" value="InterPro"/>
</dbReference>
<dbReference type="GO" id="GO:0000329">
    <property type="term" value="C:fungal-type vacuole membrane"/>
    <property type="evidence" value="ECO:0007669"/>
    <property type="project" value="TreeGrafter"/>
</dbReference>
<comment type="subcellular location">
    <subcellularLocation>
        <location evidence="1">Endomembrane system</location>
    </subcellularLocation>
</comment>